<protein>
    <recommendedName>
        <fullName evidence="3">Peptidase M56 domain-containing protein</fullName>
    </recommendedName>
</protein>
<dbReference type="InterPro" id="IPR008756">
    <property type="entry name" value="Peptidase_M56"/>
</dbReference>
<dbReference type="PANTHER" id="PTHR34978">
    <property type="entry name" value="POSSIBLE SENSOR-TRANSDUCER PROTEIN BLAR"/>
    <property type="match status" value="1"/>
</dbReference>
<evidence type="ECO:0000313" key="4">
    <source>
        <dbReference type="EMBL" id="HIS77451.1"/>
    </source>
</evidence>
<gene>
    <name evidence="4" type="ORF">IAB51_11695</name>
</gene>
<comment type="caution">
    <text evidence="4">The sequence shown here is derived from an EMBL/GenBank/DDBJ whole genome shotgun (WGS) entry which is preliminary data.</text>
</comment>
<dbReference type="InterPro" id="IPR052173">
    <property type="entry name" value="Beta-lactam_resp_regulator"/>
</dbReference>
<keyword evidence="2" id="KW-0472">Membrane</keyword>
<keyword evidence="2" id="KW-1133">Transmembrane helix</keyword>
<name>A0A9D1K0M2_9FIRM</name>
<accession>A0A9D1K0M2</accession>
<feature type="domain" description="Peptidase M56" evidence="3">
    <location>
        <begin position="102"/>
        <end position="279"/>
    </location>
</feature>
<evidence type="ECO:0000313" key="5">
    <source>
        <dbReference type="Proteomes" id="UP000824002"/>
    </source>
</evidence>
<reference evidence="4" key="1">
    <citation type="submission" date="2020-10" db="EMBL/GenBank/DDBJ databases">
        <authorList>
            <person name="Gilroy R."/>
        </authorList>
    </citation>
    <scope>NUCLEOTIDE SEQUENCE</scope>
    <source>
        <strain evidence="4">CHK199-13235</strain>
    </source>
</reference>
<sequence length="450" mass="48564">MTEYFCTLPALGLAAALVWALWKGFEAAAKGRISPVVRFYALLLPGILLVLPVNLLQIQPLPTVITGTALPAAGIPLGGNALAPGMAEGGFSLDVFLPAAEILWMSAALGLFLFRLGKVVWLSRWLRRTARSSPEGGAALRRIAGEKCRTPVLCSDKIATPLTMGLFRPVILLPDREIDEKDMEYALLHEWQHCRCRDLWVKGFLFGAACIQWWNPLGWILVREGERLCEEACDQRVTGTMSREERRLYGLAILNLLGKNFPGTAALSGGGKNLERRLKQMMNGKATKKSILAAAILAALALGCGGTVLAASLVPEEPAPEKTMVQEKKSANASPEEPKLVEAESGSPEVVEAASEPEKVPDNGGFGDPKLVEAPASDSPDSVQAASEQEKAPDSSDSEYPKLAEAPALDLDWTVTGEVTTDLDSEEGTRLRIQHENGSEISYVIEKKNN</sequence>
<keyword evidence="2" id="KW-0812">Transmembrane</keyword>
<feature type="region of interest" description="Disordered" evidence="1">
    <location>
        <begin position="318"/>
        <end position="415"/>
    </location>
</feature>
<feature type="transmembrane region" description="Helical" evidence="2">
    <location>
        <begin position="63"/>
        <end position="82"/>
    </location>
</feature>
<dbReference type="Proteomes" id="UP000824002">
    <property type="component" value="Unassembled WGS sequence"/>
</dbReference>
<dbReference type="EMBL" id="DVJP01000076">
    <property type="protein sequence ID" value="HIS77451.1"/>
    <property type="molecule type" value="Genomic_DNA"/>
</dbReference>
<feature type="transmembrane region" description="Helical" evidence="2">
    <location>
        <begin position="291"/>
        <end position="314"/>
    </location>
</feature>
<feature type="transmembrane region" description="Helical" evidence="2">
    <location>
        <begin position="102"/>
        <end position="121"/>
    </location>
</feature>
<evidence type="ECO:0000256" key="1">
    <source>
        <dbReference type="SAM" id="MobiDB-lite"/>
    </source>
</evidence>
<feature type="compositionally biased region" description="Basic and acidic residues" evidence="1">
    <location>
        <begin position="324"/>
        <end position="342"/>
    </location>
</feature>
<reference evidence="4" key="2">
    <citation type="journal article" date="2021" name="PeerJ">
        <title>Extensive microbial diversity within the chicken gut microbiome revealed by metagenomics and culture.</title>
        <authorList>
            <person name="Gilroy R."/>
            <person name="Ravi A."/>
            <person name="Getino M."/>
            <person name="Pursley I."/>
            <person name="Horton D.L."/>
            <person name="Alikhan N.F."/>
            <person name="Baker D."/>
            <person name="Gharbi K."/>
            <person name="Hall N."/>
            <person name="Watson M."/>
            <person name="Adriaenssens E.M."/>
            <person name="Foster-Nyarko E."/>
            <person name="Jarju S."/>
            <person name="Secka A."/>
            <person name="Antonio M."/>
            <person name="Oren A."/>
            <person name="Chaudhuri R.R."/>
            <person name="La Ragione R."/>
            <person name="Hildebrand F."/>
            <person name="Pallen M.J."/>
        </authorList>
    </citation>
    <scope>NUCLEOTIDE SEQUENCE</scope>
    <source>
        <strain evidence="4">CHK199-13235</strain>
    </source>
</reference>
<evidence type="ECO:0000259" key="3">
    <source>
        <dbReference type="Pfam" id="PF05569"/>
    </source>
</evidence>
<feature type="compositionally biased region" description="Basic and acidic residues" evidence="1">
    <location>
        <begin position="388"/>
        <end position="402"/>
    </location>
</feature>
<dbReference type="Pfam" id="PF05569">
    <property type="entry name" value="Peptidase_M56"/>
    <property type="match status" value="1"/>
</dbReference>
<proteinExistence type="predicted"/>
<evidence type="ECO:0000256" key="2">
    <source>
        <dbReference type="SAM" id="Phobius"/>
    </source>
</evidence>
<feature type="transmembrane region" description="Helical" evidence="2">
    <location>
        <begin position="36"/>
        <end position="56"/>
    </location>
</feature>
<dbReference type="AlphaFoldDB" id="A0A9D1K0M2"/>
<organism evidence="4 5">
    <name type="scientific">Candidatus Merdivicinus excrementipullorum</name>
    <dbReference type="NCBI Taxonomy" id="2840867"/>
    <lineage>
        <taxon>Bacteria</taxon>
        <taxon>Bacillati</taxon>
        <taxon>Bacillota</taxon>
        <taxon>Clostridia</taxon>
        <taxon>Eubacteriales</taxon>
        <taxon>Oscillospiraceae</taxon>
        <taxon>Oscillospiraceae incertae sedis</taxon>
        <taxon>Candidatus Merdivicinus</taxon>
    </lineage>
</organism>
<dbReference type="PANTHER" id="PTHR34978:SF3">
    <property type="entry name" value="SLR0241 PROTEIN"/>
    <property type="match status" value="1"/>
</dbReference>
<dbReference type="CDD" id="cd07341">
    <property type="entry name" value="M56_BlaR1_MecR1_like"/>
    <property type="match status" value="1"/>
</dbReference>